<evidence type="ECO:0000313" key="14">
    <source>
        <dbReference type="EnsemblMetazoa" id="GBRI028945-PA"/>
    </source>
</evidence>
<keyword evidence="3 12" id="KW-0813">Transport</keyword>
<keyword evidence="9 13" id="KW-0472">Membrane</keyword>
<keyword evidence="4 12" id="KW-0894">Sodium channel</keyword>
<evidence type="ECO:0000256" key="8">
    <source>
        <dbReference type="ARBA" id="ARBA00023065"/>
    </source>
</evidence>
<dbReference type="GO" id="GO:0005886">
    <property type="term" value="C:plasma membrane"/>
    <property type="evidence" value="ECO:0007669"/>
    <property type="project" value="TreeGrafter"/>
</dbReference>
<comment type="subcellular location">
    <subcellularLocation>
        <location evidence="1">Membrane</location>
        <topology evidence="1">Multi-pass membrane protein</topology>
    </subcellularLocation>
</comment>
<keyword evidence="11 12" id="KW-0407">Ion channel</keyword>
<dbReference type="GO" id="GO:0015280">
    <property type="term" value="F:ligand-gated sodium channel activity"/>
    <property type="evidence" value="ECO:0007669"/>
    <property type="project" value="TreeGrafter"/>
</dbReference>
<accession>A0A1A9WR01</accession>
<dbReference type="InterPro" id="IPR001873">
    <property type="entry name" value="ENaC"/>
</dbReference>
<evidence type="ECO:0000256" key="13">
    <source>
        <dbReference type="SAM" id="Phobius"/>
    </source>
</evidence>
<evidence type="ECO:0000256" key="9">
    <source>
        <dbReference type="ARBA" id="ARBA00023136"/>
    </source>
</evidence>
<sequence length="344" mass="38998">MTKSTKRGRNCLKSPTTTKWYKYWCLAAKDTFDEYIANTKVSGVWLLRHQHKWGCSRKLPINTSLQEVAEGFEFLNLFTDQTWLPPNNTAYKITDDILRLNNITISEAAIQVSAGCNDFVKRCFWDGDEFPCHQNHEYLSFIPTTSYLGSCCSFNYNLRNLSYNPFSANSFGINSGLSLIGVEGLEHNLSAGLIILVHHPMDFVTEAAASVTITSNSESFIQILPTVHSVSPEVLKLAQNKRDCSTSNDLGLSNYRKAACSLSCRRDFIIEKCHCQSYHLATEASDHRECKLNDSLCYMDNYADLGGVFNLCLGLNLISLVEFFYYIIYRFKLNLNARIILIDT</sequence>
<evidence type="ECO:0000313" key="15">
    <source>
        <dbReference type="Proteomes" id="UP000091820"/>
    </source>
</evidence>
<organism evidence="14 15">
    <name type="scientific">Glossina brevipalpis</name>
    <dbReference type="NCBI Taxonomy" id="37001"/>
    <lineage>
        <taxon>Eukaryota</taxon>
        <taxon>Metazoa</taxon>
        <taxon>Ecdysozoa</taxon>
        <taxon>Arthropoda</taxon>
        <taxon>Hexapoda</taxon>
        <taxon>Insecta</taxon>
        <taxon>Pterygota</taxon>
        <taxon>Neoptera</taxon>
        <taxon>Endopterygota</taxon>
        <taxon>Diptera</taxon>
        <taxon>Brachycera</taxon>
        <taxon>Muscomorpha</taxon>
        <taxon>Hippoboscoidea</taxon>
        <taxon>Glossinidae</taxon>
        <taxon>Glossina</taxon>
    </lineage>
</organism>
<evidence type="ECO:0000256" key="5">
    <source>
        <dbReference type="ARBA" id="ARBA00022692"/>
    </source>
</evidence>
<evidence type="ECO:0000256" key="10">
    <source>
        <dbReference type="ARBA" id="ARBA00023201"/>
    </source>
</evidence>
<keyword evidence="5 12" id="KW-0812">Transmembrane</keyword>
<keyword evidence="6 13" id="KW-1133">Transmembrane helix</keyword>
<evidence type="ECO:0000256" key="12">
    <source>
        <dbReference type="RuleBase" id="RU000679"/>
    </source>
</evidence>
<dbReference type="VEuPathDB" id="VectorBase:GBRI028945"/>
<dbReference type="STRING" id="37001.A0A1A9WR01"/>
<name>A0A1A9WR01_9MUSC</name>
<dbReference type="PANTHER" id="PTHR11690">
    <property type="entry name" value="AMILORIDE-SENSITIVE SODIUM CHANNEL-RELATED"/>
    <property type="match status" value="1"/>
</dbReference>
<keyword evidence="10 12" id="KW-0739">Sodium transport</keyword>
<keyword evidence="7" id="KW-0915">Sodium</keyword>
<keyword evidence="15" id="KW-1185">Reference proteome</keyword>
<dbReference type="AlphaFoldDB" id="A0A1A9WR01"/>
<feature type="transmembrane region" description="Helical" evidence="13">
    <location>
        <begin position="307"/>
        <end position="328"/>
    </location>
</feature>
<reference evidence="14" key="2">
    <citation type="submission" date="2020-05" db="UniProtKB">
        <authorList>
            <consortium name="EnsemblMetazoa"/>
        </authorList>
    </citation>
    <scope>IDENTIFICATION</scope>
    <source>
        <strain evidence="14">IAEA</strain>
    </source>
</reference>
<reference evidence="15" key="1">
    <citation type="submission" date="2014-03" db="EMBL/GenBank/DDBJ databases">
        <authorList>
            <person name="Aksoy S."/>
            <person name="Warren W."/>
            <person name="Wilson R.K."/>
        </authorList>
    </citation>
    <scope>NUCLEOTIDE SEQUENCE [LARGE SCALE GENOMIC DNA]</scope>
    <source>
        <strain evidence="15">IAEA</strain>
    </source>
</reference>
<dbReference type="EnsemblMetazoa" id="GBRI028945-RA">
    <property type="protein sequence ID" value="GBRI028945-PA"/>
    <property type="gene ID" value="GBRI028945"/>
</dbReference>
<dbReference type="Gene3D" id="2.60.470.10">
    <property type="entry name" value="Acid-sensing ion channels like domains"/>
    <property type="match status" value="1"/>
</dbReference>
<proteinExistence type="inferred from homology"/>
<evidence type="ECO:0000256" key="1">
    <source>
        <dbReference type="ARBA" id="ARBA00004141"/>
    </source>
</evidence>
<evidence type="ECO:0000256" key="3">
    <source>
        <dbReference type="ARBA" id="ARBA00022448"/>
    </source>
</evidence>
<comment type="similarity">
    <text evidence="2 12">Belongs to the amiloride-sensitive sodium channel (TC 1.A.6) family.</text>
</comment>
<dbReference type="Pfam" id="PF00858">
    <property type="entry name" value="ASC"/>
    <property type="match status" value="1"/>
</dbReference>
<evidence type="ECO:0000256" key="11">
    <source>
        <dbReference type="ARBA" id="ARBA00023303"/>
    </source>
</evidence>
<evidence type="ECO:0000256" key="6">
    <source>
        <dbReference type="ARBA" id="ARBA00022989"/>
    </source>
</evidence>
<evidence type="ECO:0000256" key="7">
    <source>
        <dbReference type="ARBA" id="ARBA00023053"/>
    </source>
</evidence>
<dbReference type="PANTHER" id="PTHR11690:SF263">
    <property type="entry name" value="PICKPOCKET 6"/>
    <property type="match status" value="1"/>
</dbReference>
<keyword evidence="8 12" id="KW-0406">Ion transport</keyword>
<evidence type="ECO:0000256" key="4">
    <source>
        <dbReference type="ARBA" id="ARBA00022461"/>
    </source>
</evidence>
<evidence type="ECO:0000256" key="2">
    <source>
        <dbReference type="ARBA" id="ARBA00007193"/>
    </source>
</evidence>
<dbReference type="Proteomes" id="UP000091820">
    <property type="component" value="Unassembled WGS sequence"/>
</dbReference>
<protein>
    <submittedName>
        <fullName evidence="14">Uncharacterized protein</fullName>
    </submittedName>
</protein>